<evidence type="ECO:0000256" key="1">
    <source>
        <dbReference type="ARBA" id="ARBA00023015"/>
    </source>
</evidence>
<dbReference type="SMART" id="SM00347">
    <property type="entry name" value="HTH_MARR"/>
    <property type="match status" value="1"/>
</dbReference>
<dbReference type="GO" id="GO:0003700">
    <property type="term" value="F:DNA-binding transcription factor activity"/>
    <property type="evidence" value="ECO:0007669"/>
    <property type="project" value="InterPro"/>
</dbReference>
<evidence type="ECO:0000313" key="5">
    <source>
        <dbReference type="EMBL" id="EBA09640.1"/>
    </source>
</evidence>
<dbReference type="PRINTS" id="PR00598">
    <property type="entry name" value="HTHMARR"/>
</dbReference>
<accession>A3JYT7</accession>
<dbReference type="InterPro" id="IPR036390">
    <property type="entry name" value="WH_DNA-bd_sf"/>
</dbReference>
<proteinExistence type="predicted"/>
<dbReference type="Proteomes" id="UP000005713">
    <property type="component" value="Unassembled WGS sequence"/>
</dbReference>
<dbReference type="RefSeq" id="WP_005855751.1">
    <property type="nucleotide sequence ID" value="NZ_AAYA01000002.1"/>
</dbReference>
<dbReference type="PANTHER" id="PTHR33164">
    <property type="entry name" value="TRANSCRIPTIONAL REGULATOR, MARR FAMILY"/>
    <property type="match status" value="1"/>
</dbReference>
<organism evidence="5 6">
    <name type="scientific">Sagittula stellata (strain ATCC 700073 / DSM 11524 / E-37)</name>
    <dbReference type="NCBI Taxonomy" id="388399"/>
    <lineage>
        <taxon>Bacteria</taxon>
        <taxon>Pseudomonadati</taxon>
        <taxon>Pseudomonadota</taxon>
        <taxon>Alphaproteobacteria</taxon>
        <taxon>Rhodobacterales</taxon>
        <taxon>Roseobacteraceae</taxon>
        <taxon>Sagittula</taxon>
    </lineage>
</organism>
<dbReference type="PANTHER" id="PTHR33164:SF95">
    <property type="entry name" value="TRANSCRIPTIONAL REGULATOR"/>
    <property type="match status" value="1"/>
</dbReference>
<dbReference type="InterPro" id="IPR000835">
    <property type="entry name" value="HTH_MarR-typ"/>
</dbReference>
<reference evidence="5 6" key="1">
    <citation type="submission" date="2006-06" db="EMBL/GenBank/DDBJ databases">
        <authorList>
            <person name="Moran M.A."/>
            <person name="Ferriera S."/>
            <person name="Johnson J."/>
            <person name="Kravitz S."/>
            <person name="Beeson K."/>
            <person name="Sutton G."/>
            <person name="Rogers Y.-H."/>
            <person name="Friedman R."/>
            <person name="Frazier M."/>
            <person name="Venter J.C."/>
        </authorList>
    </citation>
    <scope>NUCLEOTIDE SEQUENCE [LARGE SCALE GENOMIC DNA]</scope>
    <source>
        <strain evidence="5 6">E-37</strain>
    </source>
</reference>
<dbReference type="GO" id="GO:0006950">
    <property type="term" value="P:response to stress"/>
    <property type="evidence" value="ECO:0007669"/>
    <property type="project" value="TreeGrafter"/>
</dbReference>
<dbReference type="InterPro" id="IPR036388">
    <property type="entry name" value="WH-like_DNA-bd_sf"/>
</dbReference>
<name>A3JYT7_SAGS3</name>
<evidence type="ECO:0000256" key="2">
    <source>
        <dbReference type="ARBA" id="ARBA00023125"/>
    </source>
</evidence>
<gene>
    <name evidence="5" type="ORF">SSE37_07528</name>
</gene>
<protein>
    <submittedName>
        <fullName evidence="5">Transcriptional regulatory protein</fullName>
    </submittedName>
</protein>
<dbReference type="GO" id="GO:0003677">
    <property type="term" value="F:DNA binding"/>
    <property type="evidence" value="ECO:0007669"/>
    <property type="project" value="UniProtKB-KW"/>
</dbReference>
<sequence>MKVHAMPGHLIRRLNQISTQVFSRHMADAGYDLTPVQFAALDAIIDRPGIDQASVAAAIAYDRATIGGVIDRLEQKGLVRREVSRHDRRAREVRPTDDGRTLFEASLPVVTALQDEMLHRLTEAERETFIVLARKAIGPVGEPPATPARRT</sequence>
<dbReference type="Gene3D" id="1.10.10.10">
    <property type="entry name" value="Winged helix-like DNA-binding domain superfamily/Winged helix DNA-binding domain"/>
    <property type="match status" value="1"/>
</dbReference>
<dbReference type="PROSITE" id="PS01117">
    <property type="entry name" value="HTH_MARR_1"/>
    <property type="match status" value="1"/>
</dbReference>
<keyword evidence="6" id="KW-1185">Reference proteome</keyword>
<dbReference type="eggNOG" id="COG1846">
    <property type="taxonomic scope" value="Bacteria"/>
</dbReference>
<keyword evidence="1" id="KW-0805">Transcription regulation</keyword>
<dbReference type="AlphaFoldDB" id="A3JYT7"/>
<dbReference type="InterPro" id="IPR039422">
    <property type="entry name" value="MarR/SlyA-like"/>
</dbReference>
<evidence type="ECO:0000313" key="6">
    <source>
        <dbReference type="Proteomes" id="UP000005713"/>
    </source>
</evidence>
<dbReference type="InterPro" id="IPR023187">
    <property type="entry name" value="Tscrpt_reg_MarR-type_CS"/>
</dbReference>
<keyword evidence="2" id="KW-0238">DNA-binding</keyword>
<dbReference type="OrthoDB" id="7349109at2"/>
<feature type="domain" description="HTH marR-type" evidence="4">
    <location>
        <begin position="7"/>
        <end position="138"/>
    </location>
</feature>
<evidence type="ECO:0000259" key="4">
    <source>
        <dbReference type="PROSITE" id="PS50995"/>
    </source>
</evidence>
<evidence type="ECO:0000256" key="3">
    <source>
        <dbReference type="ARBA" id="ARBA00023163"/>
    </source>
</evidence>
<dbReference type="SUPFAM" id="SSF46785">
    <property type="entry name" value="Winged helix' DNA-binding domain"/>
    <property type="match status" value="1"/>
</dbReference>
<dbReference type="Pfam" id="PF12802">
    <property type="entry name" value="MarR_2"/>
    <property type="match status" value="1"/>
</dbReference>
<dbReference type="PROSITE" id="PS50995">
    <property type="entry name" value="HTH_MARR_2"/>
    <property type="match status" value="1"/>
</dbReference>
<comment type="caution">
    <text evidence="5">The sequence shown here is derived from an EMBL/GenBank/DDBJ whole genome shotgun (WGS) entry which is preliminary data.</text>
</comment>
<dbReference type="EMBL" id="AAYA01000002">
    <property type="protein sequence ID" value="EBA09640.1"/>
    <property type="molecule type" value="Genomic_DNA"/>
</dbReference>
<keyword evidence="3" id="KW-0804">Transcription</keyword>